<name>A0A1G9NU39_9ACTN</name>
<dbReference type="RefSeq" id="WP_175479435.1">
    <property type="nucleotide sequence ID" value="NZ_FNHE01000002.1"/>
</dbReference>
<keyword evidence="2" id="KW-1185">Reference proteome</keyword>
<organism evidence="1 2">
    <name type="scientific">Geodermatophilus siccatus</name>
    <dbReference type="NCBI Taxonomy" id="1137991"/>
    <lineage>
        <taxon>Bacteria</taxon>
        <taxon>Bacillati</taxon>
        <taxon>Actinomycetota</taxon>
        <taxon>Actinomycetes</taxon>
        <taxon>Geodermatophilales</taxon>
        <taxon>Geodermatophilaceae</taxon>
        <taxon>Geodermatophilus</taxon>
    </lineage>
</organism>
<dbReference type="Proteomes" id="UP000198680">
    <property type="component" value="Unassembled WGS sequence"/>
</dbReference>
<gene>
    <name evidence="1" type="ORF">SAMN05660642_01185</name>
</gene>
<protein>
    <submittedName>
        <fullName evidence="1">Uncharacterized protein</fullName>
    </submittedName>
</protein>
<evidence type="ECO:0000313" key="2">
    <source>
        <dbReference type="Proteomes" id="UP000198680"/>
    </source>
</evidence>
<dbReference type="EMBL" id="FNHE01000002">
    <property type="protein sequence ID" value="SDL90108.1"/>
    <property type="molecule type" value="Genomic_DNA"/>
</dbReference>
<sequence length="52" mass="5776">MASGYLAELPEDGTLSVFVREPTIAFRPPPDAQAWRAALRATDRFVEDIRDG</sequence>
<proteinExistence type="predicted"/>
<accession>A0A1G9NU39</accession>
<reference evidence="2" key="1">
    <citation type="submission" date="2016-10" db="EMBL/GenBank/DDBJ databases">
        <authorList>
            <person name="Varghese N."/>
            <person name="Submissions S."/>
        </authorList>
    </citation>
    <scope>NUCLEOTIDE SEQUENCE [LARGE SCALE GENOMIC DNA]</scope>
    <source>
        <strain evidence="2">DSM 45419</strain>
    </source>
</reference>
<evidence type="ECO:0000313" key="1">
    <source>
        <dbReference type="EMBL" id="SDL90108.1"/>
    </source>
</evidence>
<dbReference type="AlphaFoldDB" id="A0A1G9NU39"/>